<organism evidence="2 3">
    <name type="scientific">Stieleria marina</name>
    <dbReference type="NCBI Taxonomy" id="1930275"/>
    <lineage>
        <taxon>Bacteria</taxon>
        <taxon>Pseudomonadati</taxon>
        <taxon>Planctomycetota</taxon>
        <taxon>Planctomycetia</taxon>
        <taxon>Pirellulales</taxon>
        <taxon>Pirellulaceae</taxon>
        <taxon>Stieleria</taxon>
    </lineage>
</organism>
<dbReference type="OrthoDB" id="272518at2"/>
<evidence type="ECO:0000313" key="3">
    <source>
        <dbReference type="Proteomes" id="UP000319817"/>
    </source>
</evidence>
<name>A0A517NVE6_9BACT</name>
<evidence type="ECO:0000313" key="2">
    <source>
        <dbReference type="EMBL" id="QDT11097.1"/>
    </source>
</evidence>
<dbReference type="SUPFAM" id="SSF54427">
    <property type="entry name" value="NTF2-like"/>
    <property type="match status" value="1"/>
</dbReference>
<dbReference type="InterPro" id="IPR032710">
    <property type="entry name" value="NTF2-like_dom_sf"/>
</dbReference>
<protein>
    <submittedName>
        <fullName evidence="2">SnoaL-like polyketide cyclase</fullName>
    </submittedName>
</protein>
<evidence type="ECO:0000259" key="1">
    <source>
        <dbReference type="Pfam" id="PF12680"/>
    </source>
</evidence>
<reference evidence="2 3" key="1">
    <citation type="submission" date="2019-02" db="EMBL/GenBank/DDBJ databases">
        <title>Deep-cultivation of Planctomycetes and their phenomic and genomic characterization uncovers novel biology.</title>
        <authorList>
            <person name="Wiegand S."/>
            <person name="Jogler M."/>
            <person name="Boedeker C."/>
            <person name="Pinto D."/>
            <person name="Vollmers J."/>
            <person name="Rivas-Marin E."/>
            <person name="Kohn T."/>
            <person name="Peeters S.H."/>
            <person name="Heuer A."/>
            <person name="Rast P."/>
            <person name="Oberbeckmann S."/>
            <person name="Bunk B."/>
            <person name="Jeske O."/>
            <person name="Meyerdierks A."/>
            <person name="Storesund J.E."/>
            <person name="Kallscheuer N."/>
            <person name="Luecker S."/>
            <person name="Lage O.M."/>
            <person name="Pohl T."/>
            <person name="Merkel B.J."/>
            <person name="Hornburger P."/>
            <person name="Mueller R.-W."/>
            <person name="Bruemmer F."/>
            <person name="Labrenz M."/>
            <person name="Spormann A.M."/>
            <person name="Op den Camp H."/>
            <person name="Overmann J."/>
            <person name="Amann R."/>
            <person name="Jetten M.S.M."/>
            <person name="Mascher T."/>
            <person name="Medema M.H."/>
            <person name="Devos D.P."/>
            <person name="Kaster A.-K."/>
            <person name="Ovreas L."/>
            <person name="Rohde M."/>
            <person name="Galperin M.Y."/>
            <person name="Jogler C."/>
        </authorList>
    </citation>
    <scope>NUCLEOTIDE SEQUENCE [LARGE SCALE GENOMIC DNA]</scope>
    <source>
        <strain evidence="2 3">K23_9</strain>
    </source>
</reference>
<dbReference type="Proteomes" id="UP000319817">
    <property type="component" value="Chromosome"/>
</dbReference>
<keyword evidence="3" id="KW-1185">Reference proteome</keyword>
<dbReference type="Pfam" id="PF12680">
    <property type="entry name" value="SnoaL_2"/>
    <property type="match status" value="1"/>
</dbReference>
<dbReference type="Gene3D" id="3.10.450.50">
    <property type="match status" value="1"/>
</dbReference>
<dbReference type="InterPro" id="IPR037401">
    <property type="entry name" value="SnoaL-like"/>
</dbReference>
<sequence length="148" mass="16602">MPFDDPPLSATEQIHYAILKRWVKDAWESNASFDVDDHFHPECLVTGMTPGVLEGVAQVRVAHSTICARMQHVSAKVASLIVRGDRFAGFIDIEAHHLDSDVDVAFEVSSFGRMRDGLIYRCHNVIDYTGLYAKLGVLDVELLRERFG</sequence>
<dbReference type="RefSeq" id="WP_145418878.1">
    <property type="nucleotide sequence ID" value="NZ_CP036526.1"/>
</dbReference>
<accession>A0A517NVE6</accession>
<feature type="domain" description="SnoaL-like" evidence="1">
    <location>
        <begin position="20"/>
        <end position="121"/>
    </location>
</feature>
<proteinExistence type="predicted"/>
<gene>
    <name evidence="2" type="ORF">K239x_30910</name>
</gene>
<dbReference type="EMBL" id="CP036526">
    <property type="protein sequence ID" value="QDT11097.1"/>
    <property type="molecule type" value="Genomic_DNA"/>
</dbReference>
<dbReference type="AlphaFoldDB" id="A0A517NVE6"/>